<dbReference type="InterPro" id="IPR001925">
    <property type="entry name" value="Porin_Euk"/>
</dbReference>
<dbReference type="AlphaFoldDB" id="A0A2I4FIG3"/>
<accession>A0A2I4FIG3</accession>
<dbReference type="PANTHER" id="PTHR11743:SF35">
    <property type="entry name" value="PORIN_VOLTAGE-DEPENDENT ANION-SELECTIVE CHANNEL PROTEIN"/>
    <property type="match status" value="1"/>
</dbReference>
<evidence type="ECO:0000313" key="3">
    <source>
        <dbReference type="RefSeq" id="XP_018831440.1"/>
    </source>
</evidence>
<dbReference type="Proteomes" id="UP000235220">
    <property type="component" value="Chromosome 2"/>
</dbReference>
<keyword evidence="2" id="KW-1185">Reference proteome</keyword>
<dbReference type="Pfam" id="PF01459">
    <property type="entry name" value="Porin_3"/>
    <property type="match status" value="1"/>
</dbReference>
<comment type="similarity">
    <text evidence="1">Belongs to the eukaryotic mitochondrial porin (TC 1.B.8.1) family.</text>
</comment>
<gene>
    <name evidence="3" type="primary">LOC108999097</name>
</gene>
<dbReference type="GO" id="GO:0005741">
    <property type="term" value="C:mitochondrial outer membrane"/>
    <property type="evidence" value="ECO:0000318"/>
    <property type="project" value="GO_Central"/>
</dbReference>
<dbReference type="Gramene" id="Jr02_04820_p1">
    <property type="protein sequence ID" value="cds.Jr02_04820_p1"/>
    <property type="gene ID" value="Jr02_04820"/>
</dbReference>
<dbReference type="KEGG" id="jre:108999097"/>
<dbReference type="CDD" id="cd07306">
    <property type="entry name" value="Porin3_VDAC"/>
    <property type="match status" value="1"/>
</dbReference>
<dbReference type="Gene3D" id="2.40.160.10">
    <property type="entry name" value="Porin"/>
    <property type="match status" value="1"/>
</dbReference>
<organism evidence="2 3">
    <name type="scientific">Juglans regia</name>
    <name type="common">English walnut</name>
    <dbReference type="NCBI Taxonomy" id="51240"/>
    <lineage>
        <taxon>Eukaryota</taxon>
        <taxon>Viridiplantae</taxon>
        <taxon>Streptophyta</taxon>
        <taxon>Embryophyta</taxon>
        <taxon>Tracheophyta</taxon>
        <taxon>Spermatophyta</taxon>
        <taxon>Magnoliopsida</taxon>
        <taxon>eudicotyledons</taxon>
        <taxon>Gunneridae</taxon>
        <taxon>Pentapetalae</taxon>
        <taxon>rosids</taxon>
        <taxon>fabids</taxon>
        <taxon>Fagales</taxon>
        <taxon>Juglandaceae</taxon>
        <taxon>Juglans</taxon>
    </lineage>
</organism>
<proteinExistence type="inferred from homology"/>
<dbReference type="GeneID" id="108999097"/>
<dbReference type="InterPro" id="IPR023614">
    <property type="entry name" value="Porin_dom_sf"/>
</dbReference>
<protein>
    <submittedName>
        <fullName evidence="3">Mitochondrial outer membrane protein porin of 36 kDa-like</fullName>
    </submittedName>
</protein>
<dbReference type="OrthoDB" id="7827681at2759"/>
<dbReference type="InterPro" id="IPR027246">
    <property type="entry name" value="Porin_Euk/Tom40"/>
</dbReference>
<dbReference type="RefSeq" id="XP_018831440.1">
    <property type="nucleotide sequence ID" value="XM_018975895.2"/>
</dbReference>
<dbReference type="PANTHER" id="PTHR11743">
    <property type="entry name" value="VOLTAGE-DEPENDENT ANION-SELECTIVE CHANNEL"/>
    <property type="match status" value="1"/>
</dbReference>
<evidence type="ECO:0000256" key="1">
    <source>
        <dbReference type="ARBA" id="ARBA00009624"/>
    </source>
</evidence>
<sequence length="241" mass="26228">MFPGLYHDIGKRARDLLYRGYAQQPPNLCQFQGFDCSLDISCRIGDIAPGLRTLFNLDIPDSARVELQYLGDYAGITGGLGMKGNPITGYKPLINLSGVVGSDFLSLGTDLAFDISTRTLNKVNAGLSFNSDFLNASINLNDMLDTWKVSCCRIINPPTSTAVAAELKHTFSVNDTALTIGGQHAIFPFTLLKARLSTYGRAGALIQQELFEKLVLTIGGELDFMDIRRVPKLGLSVAFNL</sequence>
<evidence type="ECO:0000313" key="2">
    <source>
        <dbReference type="Proteomes" id="UP000235220"/>
    </source>
</evidence>
<reference evidence="3" key="1">
    <citation type="submission" date="2025-08" db="UniProtKB">
        <authorList>
            <consortium name="RefSeq"/>
        </authorList>
    </citation>
    <scope>IDENTIFICATION</scope>
    <source>
        <tissue evidence="3">Leaves</tissue>
    </source>
</reference>
<dbReference type="STRING" id="51240.A0A2I4FIG3"/>
<dbReference type="GO" id="GO:0008308">
    <property type="term" value="F:voltage-gated monoatomic anion channel activity"/>
    <property type="evidence" value="ECO:0000318"/>
    <property type="project" value="GO_Central"/>
</dbReference>
<name>A0A2I4FIG3_JUGRE</name>